<protein>
    <submittedName>
        <fullName evidence="1">Uncharacterized protein</fullName>
    </submittedName>
</protein>
<gene>
    <name evidence="1" type="ORF">MJO28_007986</name>
</gene>
<keyword evidence="2" id="KW-1185">Reference proteome</keyword>
<reference evidence="2" key="1">
    <citation type="journal article" date="2018" name="BMC Genomics">
        <title>Genomic insights into host adaptation between the wheat stripe rust pathogen (Puccinia striiformis f. sp. tritici) and the barley stripe rust pathogen (Puccinia striiformis f. sp. hordei).</title>
        <authorList>
            <person name="Xia C."/>
            <person name="Wang M."/>
            <person name="Yin C."/>
            <person name="Cornejo O.E."/>
            <person name="Hulbert S.H."/>
            <person name="Chen X."/>
        </authorList>
    </citation>
    <scope>NUCLEOTIDE SEQUENCE [LARGE SCALE GENOMIC DNA]</scope>
    <source>
        <strain evidence="2">93-210</strain>
    </source>
</reference>
<dbReference type="Proteomes" id="UP001060170">
    <property type="component" value="Chromosome 8"/>
</dbReference>
<comment type="caution">
    <text evidence="1">The sequence shown here is derived from an EMBL/GenBank/DDBJ whole genome shotgun (WGS) entry which is preliminary data.</text>
</comment>
<organism evidence="1 2">
    <name type="scientific">Puccinia striiformis f. sp. tritici</name>
    <dbReference type="NCBI Taxonomy" id="168172"/>
    <lineage>
        <taxon>Eukaryota</taxon>
        <taxon>Fungi</taxon>
        <taxon>Dikarya</taxon>
        <taxon>Basidiomycota</taxon>
        <taxon>Pucciniomycotina</taxon>
        <taxon>Pucciniomycetes</taxon>
        <taxon>Pucciniales</taxon>
        <taxon>Pucciniaceae</taxon>
        <taxon>Puccinia</taxon>
    </lineage>
</organism>
<name>A0ACC0ECI1_9BASI</name>
<reference evidence="2" key="2">
    <citation type="journal article" date="2018" name="Mol. Plant Microbe Interact.">
        <title>Genome sequence resources for the wheat stripe rust pathogen (Puccinia striiformis f. sp. tritici) and the barley stripe rust pathogen (Puccinia striiformis f. sp. hordei).</title>
        <authorList>
            <person name="Xia C."/>
            <person name="Wang M."/>
            <person name="Yin C."/>
            <person name="Cornejo O.E."/>
            <person name="Hulbert S.H."/>
            <person name="Chen X."/>
        </authorList>
    </citation>
    <scope>NUCLEOTIDE SEQUENCE [LARGE SCALE GENOMIC DNA]</scope>
    <source>
        <strain evidence="2">93-210</strain>
    </source>
</reference>
<evidence type="ECO:0000313" key="2">
    <source>
        <dbReference type="Proteomes" id="UP001060170"/>
    </source>
</evidence>
<sequence>MAVAIRGSATVVPSQQLRHRRNEQQSRGLVQNCGLPDGRLVGWKFQTMKMRTTVKLSNNQ</sequence>
<evidence type="ECO:0000313" key="1">
    <source>
        <dbReference type="EMBL" id="KAI7949165.1"/>
    </source>
</evidence>
<dbReference type="EMBL" id="CM045872">
    <property type="protein sequence ID" value="KAI7949165.1"/>
    <property type="molecule type" value="Genomic_DNA"/>
</dbReference>
<reference evidence="1 2" key="3">
    <citation type="journal article" date="2022" name="Microbiol. Spectr.">
        <title>Folding features and dynamics of 3D genome architecture in plant fungal pathogens.</title>
        <authorList>
            <person name="Xia C."/>
        </authorList>
    </citation>
    <scope>NUCLEOTIDE SEQUENCE [LARGE SCALE GENOMIC DNA]</scope>
    <source>
        <strain evidence="1 2">93-210</strain>
    </source>
</reference>
<accession>A0ACC0ECI1</accession>
<proteinExistence type="predicted"/>